<dbReference type="Gene3D" id="3.40.50.1820">
    <property type="entry name" value="alpha/beta hydrolase"/>
    <property type="match status" value="1"/>
</dbReference>
<dbReference type="Proteomes" id="UP000332933">
    <property type="component" value="Unassembled WGS sequence"/>
</dbReference>
<dbReference type="Pfam" id="PF00450">
    <property type="entry name" value="Peptidase_S10"/>
    <property type="match status" value="1"/>
</dbReference>
<evidence type="ECO:0000313" key="5">
    <source>
        <dbReference type="EMBL" id="VFT94187.1"/>
    </source>
</evidence>
<dbReference type="GO" id="GO:0006508">
    <property type="term" value="P:proteolysis"/>
    <property type="evidence" value="ECO:0007669"/>
    <property type="project" value="UniProtKB-KW"/>
</dbReference>
<keyword evidence="2" id="KW-0121">Carboxypeptidase</keyword>
<name>A0A485LBC6_9STRA</name>
<protein>
    <recommendedName>
        <fullName evidence="2">Carboxypeptidase</fullName>
        <ecNumber evidence="2">3.4.16.-</ecNumber>
    </recommendedName>
</protein>
<dbReference type="InterPro" id="IPR033124">
    <property type="entry name" value="Ser_caboxypep_his_AS"/>
</dbReference>
<evidence type="ECO:0000256" key="2">
    <source>
        <dbReference type="RuleBase" id="RU361156"/>
    </source>
</evidence>
<keyword evidence="6" id="KW-1185">Reference proteome</keyword>
<dbReference type="PROSITE" id="PS00560">
    <property type="entry name" value="CARBOXYPEPT_SER_HIS"/>
    <property type="match status" value="1"/>
</dbReference>
<evidence type="ECO:0000313" key="4">
    <source>
        <dbReference type="EMBL" id="KAF0691312.1"/>
    </source>
</evidence>
<keyword evidence="3" id="KW-1133">Transmembrane helix</keyword>
<keyword evidence="2" id="KW-0645">Protease</keyword>
<comment type="similarity">
    <text evidence="1 2">Belongs to the peptidase S10 family.</text>
</comment>
<keyword evidence="3" id="KW-0812">Transmembrane</keyword>
<evidence type="ECO:0000313" key="6">
    <source>
        <dbReference type="Proteomes" id="UP000332933"/>
    </source>
</evidence>
<dbReference type="OrthoDB" id="443318at2759"/>
<sequence>MTAMEGAPLVAKTRMHASSRLLNRFKVGVAALALVGVVGVVYRMHQLPPAASVVIPSSLSAFAANNIAPFPGEPDEIIDLPGKPAAYTPKLYSGFLSLANGGQMFYFLATSQSVQAPTDPVMLWLNGGPGASSLLGCFSEIGPLLFQDDATLRVNPYAWNQHANLLCLESPVGVGFSYNTSSVYVSDDLAQADDIYDALQAFFTKFPHLAANDFVIAGESYGGVYVPTTARAIVRGNAAHPTWHINLVKWAVGNGVNEFAGLSQVVWAYYHGLIGTDEYKNMRATCPGFHEFEPTPHTLHPSCKYTYFSILQALVVAHINSYDIFAKCHGGDLNHGLDKLLAEIETPHHAPLHHPFGLALDLCLNSTASRLYFNDPAVRRAIHTDTIPFPLEWSNIALTSLQLTQIDRALNVTGNDDYALAYNRSLDGHVTSLWRYLLDEGVPGVIYHGDSDIMCDFISGQWAVESLRLPRKSLFQPWFIATDDDGQDDDGGFVEEFQGLTFVTVKGAGHMVPQNKPIQALAMLEHYILDTPAARVQVWT</sequence>
<dbReference type="InterPro" id="IPR018202">
    <property type="entry name" value="Ser_caboxypep_ser_AS"/>
</dbReference>
<feature type="transmembrane region" description="Helical" evidence="3">
    <location>
        <begin position="21"/>
        <end position="42"/>
    </location>
</feature>
<dbReference type="PRINTS" id="PR00724">
    <property type="entry name" value="CRBOXYPTASEC"/>
</dbReference>
<organism evidence="5 6">
    <name type="scientific">Aphanomyces stellatus</name>
    <dbReference type="NCBI Taxonomy" id="120398"/>
    <lineage>
        <taxon>Eukaryota</taxon>
        <taxon>Sar</taxon>
        <taxon>Stramenopiles</taxon>
        <taxon>Oomycota</taxon>
        <taxon>Saprolegniomycetes</taxon>
        <taxon>Saprolegniales</taxon>
        <taxon>Verrucalvaceae</taxon>
        <taxon>Aphanomyces</taxon>
    </lineage>
</organism>
<dbReference type="Gene3D" id="3.40.50.12670">
    <property type="match status" value="1"/>
</dbReference>
<evidence type="ECO:0000256" key="1">
    <source>
        <dbReference type="ARBA" id="ARBA00009431"/>
    </source>
</evidence>
<keyword evidence="3" id="KW-0472">Membrane</keyword>
<reference evidence="5 6" key="1">
    <citation type="submission" date="2019-03" db="EMBL/GenBank/DDBJ databases">
        <authorList>
            <person name="Gaulin E."/>
            <person name="Dumas B."/>
        </authorList>
    </citation>
    <scope>NUCLEOTIDE SEQUENCE [LARGE SCALE GENOMIC DNA]</scope>
    <source>
        <strain evidence="5">CBS 568.67</strain>
    </source>
</reference>
<dbReference type="EMBL" id="VJMH01006159">
    <property type="protein sequence ID" value="KAF0691312.1"/>
    <property type="molecule type" value="Genomic_DNA"/>
</dbReference>
<evidence type="ECO:0000256" key="3">
    <source>
        <dbReference type="SAM" id="Phobius"/>
    </source>
</evidence>
<dbReference type="EMBL" id="CAADRA010006180">
    <property type="protein sequence ID" value="VFT94187.1"/>
    <property type="molecule type" value="Genomic_DNA"/>
</dbReference>
<dbReference type="InterPro" id="IPR029058">
    <property type="entry name" value="AB_hydrolase_fold"/>
</dbReference>
<dbReference type="PANTHER" id="PTHR11802">
    <property type="entry name" value="SERINE PROTEASE FAMILY S10 SERINE CARBOXYPEPTIDASE"/>
    <property type="match status" value="1"/>
</dbReference>
<keyword evidence="2" id="KW-0378">Hydrolase</keyword>
<dbReference type="SUPFAM" id="SSF53474">
    <property type="entry name" value="alpha/beta-Hydrolases"/>
    <property type="match status" value="1"/>
</dbReference>
<gene>
    <name evidence="5" type="primary">Aste57867_17431</name>
    <name evidence="4" type="ORF">As57867_017371</name>
    <name evidence="5" type="ORF">ASTE57867_17431</name>
</gene>
<dbReference type="AlphaFoldDB" id="A0A485LBC6"/>
<dbReference type="EC" id="3.4.16.-" evidence="2"/>
<dbReference type="PANTHER" id="PTHR11802:SF201">
    <property type="entry name" value="CARBOXYPEPTIDASE"/>
    <property type="match status" value="1"/>
</dbReference>
<accession>A0A485LBC6</accession>
<dbReference type="GO" id="GO:0004185">
    <property type="term" value="F:serine-type carboxypeptidase activity"/>
    <property type="evidence" value="ECO:0007669"/>
    <property type="project" value="UniProtKB-UniRule"/>
</dbReference>
<proteinExistence type="inferred from homology"/>
<dbReference type="InterPro" id="IPR001563">
    <property type="entry name" value="Peptidase_S10"/>
</dbReference>
<dbReference type="PROSITE" id="PS00131">
    <property type="entry name" value="CARBOXYPEPT_SER_SER"/>
    <property type="match status" value="1"/>
</dbReference>
<reference evidence="4" key="2">
    <citation type="submission" date="2019-06" db="EMBL/GenBank/DDBJ databases">
        <title>Genomics analysis of Aphanomyces spp. identifies a new class of oomycete effector associated with host adaptation.</title>
        <authorList>
            <person name="Gaulin E."/>
        </authorList>
    </citation>
    <scope>NUCLEOTIDE SEQUENCE</scope>
    <source>
        <strain evidence="4">CBS 578.67</strain>
    </source>
</reference>